<dbReference type="SUPFAM" id="SSF56425">
    <property type="entry name" value="Succinate dehydrogenase/fumarate reductase flavoprotein, catalytic domain"/>
    <property type="match status" value="1"/>
</dbReference>
<dbReference type="PROSITE" id="PS51318">
    <property type="entry name" value="TAT"/>
    <property type="match status" value="1"/>
</dbReference>
<gene>
    <name evidence="11" type="ORF">C1876_01675</name>
    <name evidence="12" type="ORF">DMP09_10525</name>
</gene>
<dbReference type="GO" id="GO:0033765">
    <property type="term" value="F:steroid dehydrogenase activity, acting on the CH-CH group of donors"/>
    <property type="evidence" value="ECO:0007669"/>
    <property type="project" value="UniProtKB-ARBA"/>
</dbReference>
<reference evidence="14" key="2">
    <citation type="submission" date="2018-05" db="EMBL/GenBank/DDBJ databases">
        <title>Genome Sequencing of selected type strains of the family Eggerthellaceae.</title>
        <authorList>
            <person name="Danylec N."/>
            <person name="Stoll D.A."/>
            <person name="Doetsch A."/>
            <person name="Huch M."/>
        </authorList>
    </citation>
    <scope>NUCLEOTIDE SEQUENCE [LARGE SCALE GENOMIC DNA]</scope>
    <source>
        <strain evidence="14">DSM 16107</strain>
    </source>
</reference>
<keyword evidence="7" id="KW-0560">Oxidoreductase</keyword>
<dbReference type="InterPro" id="IPR027477">
    <property type="entry name" value="Succ_DH/fumarate_Rdtase_cat_sf"/>
</dbReference>
<dbReference type="AlphaFoldDB" id="A0A3N0IW75"/>
<dbReference type="InterPro" id="IPR007329">
    <property type="entry name" value="FMN-bd"/>
</dbReference>
<keyword evidence="5" id="KW-0285">Flavoprotein</keyword>
<dbReference type="EC" id="1.3.99.33" evidence="3"/>
<feature type="signal peptide" evidence="9">
    <location>
        <begin position="1"/>
        <end position="34"/>
    </location>
</feature>
<evidence type="ECO:0000313" key="12">
    <source>
        <dbReference type="EMBL" id="RNM41251.1"/>
    </source>
</evidence>
<organism evidence="12 14">
    <name type="scientific">Eggerthella sinensis</name>
    <dbReference type="NCBI Taxonomy" id="242230"/>
    <lineage>
        <taxon>Bacteria</taxon>
        <taxon>Bacillati</taxon>
        <taxon>Actinomycetota</taxon>
        <taxon>Coriobacteriia</taxon>
        <taxon>Eggerthellales</taxon>
        <taxon>Eggerthellaceae</taxon>
        <taxon>Eggerthella</taxon>
    </lineage>
</organism>
<comment type="catalytic activity">
    <reaction evidence="8">
        <text>dihydrourocanate + A = urocanate + AH2</text>
        <dbReference type="Rhea" id="RHEA:36059"/>
        <dbReference type="ChEBI" id="CHEBI:13193"/>
        <dbReference type="ChEBI" id="CHEBI:17499"/>
        <dbReference type="ChEBI" id="CHEBI:27247"/>
        <dbReference type="ChEBI" id="CHEBI:72991"/>
        <dbReference type="EC" id="1.3.99.33"/>
    </reaction>
</comment>
<dbReference type="Gene3D" id="3.90.1010.20">
    <property type="match status" value="1"/>
</dbReference>
<proteinExistence type="predicted"/>
<evidence type="ECO:0000313" key="11">
    <source>
        <dbReference type="EMBL" id="RDB71485.1"/>
    </source>
</evidence>
<dbReference type="Proteomes" id="UP000270112">
    <property type="component" value="Unassembled WGS sequence"/>
</dbReference>
<dbReference type="Gene3D" id="3.90.700.10">
    <property type="entry name" value="Succinate dehydrogenase/fumarate reductase flavoprotein, catalytic domain"/>
    <property type="match status" value="1"/>
</dbReference>
<evidence type="ECO:0000313" key="14">
    <source>
        <dbReference type="Proteomes" id="UP000270112"/>
    </source>
</evidence>
<dbReference type="EMBL" id="PPTT01000002">
    <property type="protein sequence ID" value="RDB71485.1"/>
    <property type="molecule type" value="Genomic_DNA"/>
</dbReference>
<dbReference type="Pfam" id="PF04205">
    <property type="entry name" value="FMN_bind"/>
    <property type="match status" value="1"/>
</dbReference>
<protein>
    <recommendedName>
        <fullName evidence="4">Urocanate reductase</fullName>
        <ecNumber evidence="3">1.3.99.33</ecNumber>
    </recommendedName>
</protein>
<evidence type="ECO:0000256" key="6">
    <source>
        <dbReference type="ARBA" id="ARBA00022827"/>
    </source>
</evidence>
<keyword evidence="13" id="KW-1185">Reference proteome</keyword>
<dbReference type="PANTHER" id="PTHR43400">
    <property type="entry name" value="FUMARATE REDUCTASE"/>
    <property type="match status" value="1"/>
</dbReference>
<dbReference type="InterPro" id="IPR050315">
    <property type="entry name" value="FAD-oxidoreductase_2"/>
</dbReference>
<comment type="cofactor">
    <cofactor evidence="1">
        <name>FMN</name>
        <dbReference type="ChEBI" id="CHEBI:58210"/>
    </cofactor>
</comment>
<evidence type="ECO:0000256" key="7">
    <source>
        <dbReference type="ARBA" id="ARBA00023002"/>
    </source>
</evidence>
<dbReference type="Proteomes" id="UP000253817">
    <property type="component" value="Unassembled WGS sequence"/>
</dbReference>
<dbReference type="PANTHER" id="PTHR43400:SF10">
    <property type="entry name" value="3-OXOSTEROID 1-DEHYDROGENASE"/>
    <property type="match status" value="1"/>
</dbReference>
<comment type="caution">
    <text evidence="12">The sequence shown here is derived from an EMBL/GenBank/DDBJ whole genome shotgun (WGS) entry which is preliminary data.</text>
</comment>
<evidence type="ECO:0000259" key="10">
    <source>
        <dbReference type="SMART" id="SM00900"/>
    </source>
</evidence>
<dbReference type="SUPFAM" id="SSF51905">
    <property type="entry name" value="FAD/NAD(P)-binding domain"/>
    <property type="match status" value="1"/>
</dbReference>
<keyword evidence="9" id="KW-0732">Signal</keyword>
<evidence type="ECO:0000256" key="8">
    <source>
        <dbReference type="ARBA" id="ARBA00049922"/>
    </source>
</evidence>
<evidence type="ECO:0000256" key="2">
    <source>
        <dbReference type="ARBA" id="ARBA00001974"/>
    </source>
</evidence>
<evidence type="ECO:0000256" key="9">
    <source>
        <dbReference type="SAM" id="SignalP"/>
    </source>
</evidence>
<reference evidence="11 13" key="1">
    <citation type="journal article" date="2018" name="Elife">
        <title>Discovery and characterization of a prevalent human gut bacterial enzyme sufficient for the inactivation of a family of plant toxins.</title>
        <authorList>
            <person name="Koppel N."/>
            <person name="Bisanz J.E."/>
            <person name="Pandelia M.E."/>
            <person name="Turnbaugh P.J."/>
            <person name="Balskus E.P."/>
        </authorList>
    </citation>
    <scope>NUCLEOTIDE SEQUENCE [LARGE SCALE GENOMIC DNA]</scope>
    <source>
        <strain evidence="11 13">DSM 16107</strain>
    </source>
</reference>
<evidence type="ECO:0000256" key="1">
    <source>
        <dbReference type="ARBA" id="ARBA00001917"/>
    </source>
</evidence>
<evidence type="ECO:0000256" key="4">
    <source>
        <dbReference type="ARBA" id="ARBA00015872"/>
    </source>
</evidence>
<dbReference type="RefSeq" id="WP_114544992.1">
    <property type="nucleotide sequence ID" value="NZ_PPTT01000002.1"/>
</dbReference>
<dbReference type="InterPro" id="IPR036188">
    <property type="entry name" value="FAD/NAD-bd_sf"/>
</dbReference>
<evidence type="ECO:0000313" key="13">
    <source>
        <dbReference type="Proteomes" id="UP000253817"/>
    </source>
</evidence>
<evidence type="ECO:0000256" key="5">
    <source>
        <dbReference type="ARBA" id="ARBA00022630"/>
    </source>
</evidence>
<dbReference type="GO" id="GO:0008202">
    <property type="term" value="P:steroid metabolic process"/>
    <property type="evidence" value="ECO:0007669"/>
    <property type="project" value="UniProtKB-ARBA"/>
</dbReference>
<reference evidence="12" key="3">
    <citation type="journal article" date="2019" name="Microbiol. Resour. Announc.">
        <title>Draft Genome Sequences of Type Strains of Gordonibacter faecihominis, Paraeggerthella hongkongensis, Parvibacter caecicola,Slackia equolifaciens, Slackia faecicanis, and Slackia isoflavoniconvertens.</title>
        <authorList>
            <person name="Danylec N."/>
            <person name="Stoll D.A."/>
            <person name="Dotsch A."/>
            <person name="Huch M."/>
        </authorList>
    </citation>
    <scope>NUCLEOTIDE SEQUENCE</scope>
    <source>
        <strain evidence="12">DSM 16107</strain>
    </source>
</reference>
<dbReference type="InterPro" id="IPR003953">
    <property type="entry name" value="FAD-dep_OxRdtase_2_FAD-bd"/>
</dbReference>
<dbReference type="SMART" id="SM00900">
    <property type="entry name" value="FMN_bind"/>
    <property type="match status" value="1"/>
</dbReference>
<comment type="cofactor">
    <cofactor evidence="2">
        <name>FAD</name>
        <dbReference type="ChEBI" id="CHEBI:57692"/>
    </cofactor>
</comment>
<name>A0A3N0IW75_9ACTN</name>
<dbReference type="InterPro" id="IPR006311">
    <property type="entry name" value="TAT_signal"/>
</dbReference>
<dbReference type="GO" id="GO:0010181">
    <property type="term" value="F:FMN binding"/>
    <property type="evidence" value="ECO:0007669"/>
    <property type="project" value="InterPro"/>
</dbReference>
<dbReference type="OrthoDB" id="9813348at2"/>
<feature type="chain" id="PRO_5038640832" description="Urocanate reductase" evidence="9">
    <location>
        <begin position="35"/>
        <end position="628"/>
    </location>
</feature>
<dbReference type="Gene3D" id="3.50.50.60">
    <property type="entry name" value="FAD/NAD(P)-binding domain"/>
    <property type="match status" value="1"/>
</dbReference>
<sequence>MNIAARSSSTTGLTRRRFLTGAATIGAVSALSLAGCAPTGASSAADADALATGDAMIYTGSGSGRMGNILVKVGISGTAITSIEVVKQHETPMIANSALSRIPQLVIRNQSLNVDAVTGATITSFGLKEAIADALSQAGLSESDLAKTGKETGIVPEDPIEADIAVVGGGLTGLTAAVRALQNGKTVALFEETAHLGGSSCVSDGWITGAGTIMERAEGIEDSPEKFYSFLTQGSDDPAVVPFPENTRTYAETSGELMDWLDTYVNVDFGERKGGYGLYTPPDEPRIYGVNNGGGAMDMALIEIIQDEVQKGNASIILESRATSILKDDGGAVSGLEITYANGDVKEFPFKAVILGTGGYSHNQEMMPYKNCGSCSPSTASGHGWELAENAGAKMIERAVYAPYAGGIPNAGFEMRYQANLKLPGIIWINQEGTRMANEDKPLLAKAAWGKASDNIGFVVFSEAQLIDGLRPIVLTSYLEGELTPWQSVDLLNSLIDKGEVAWKAASAEELAKSAGIDAAAFVDTIETYNDHCDEGVDPDFGREGMQKLTGILYAIKTVPYQLQCTGGMRVNEDGNVLDESEKPIPGLYAGGEAIGMRQSSAGGQGGCGLGNAATWGYISANSASAYV</sequence>
<keyword evidence="6" id="KW-0274">FAD</keyword>
<dbReference type="EMBL" id="QICC01000043">
    <property type="protein sequence ID" value="RNM41251.1"/>
    <property type="molecule type" value="Genomic_DNA"/>
</dbReference>
<dbReference type="GO" id="GO:0016020">
    <property type="term" value="C:membrane"/>
    <property type="evidence" value="ECO:0007669"/>
    <property type="project" value="InterPro"/>
</dbReference>
<accession>A0A3N0IW75</accession>
<dbReference type="Pfam" id="PF00890">
    <property type="entry name" value="FAD_binding_2"/>
    <property type="match status" value="1"/>
</dbReference>
<evidence type="ECO:0000256" key="3">
    <source>
        <dbReference type="ARBA" id="ARBA00013137"/>
    </source>
</evidence>
<feature type="domain" description="FMN-binding" evidence="10">
    <location>
        <begin position="64"/>
        <end position="138"/>
    </location>
</feature>